<evidence type="ECO:0000256" key="1">
    <source>
        <dbReference type="SAM" id="MobiDB-lite"/>
    </source>
</evidence>
<reference evidence="2 3" key="1">
    <citation type="journal article" date="2011" name="Genome Biol. Evol.">
        <title>Comparative whole genome sequence analysis of the carcinogenic bacterial model pathogen Helicobacter felis.</title>
        <authorList>
            <person name="Arnold I.C."/>
            <person name="Zigova Z."/>
            <person name="Holden M."/>
            <person name="Lawley T.D."/>
            <person name="Rad R."/>
            <person name="Dougan G."/>
            <person name="Falkow S."/>
            <person name="Bentley S.D."/>
            <person name="Muller A."/>
        </authorList>
    </citation>
    <scope>NUCLEOTIDE SEQUENCE [LARGE SCALE GENOMIC DNA]</scope>
    <source>
        <strain evidence="3">ATCC 49179 / CCUG 28539 / NCTC 12436 / CS1</strain>
    </source>
</reference>
<keyword evidence="3" id="KW-1185">Reference proteome</keyword>
<accession>E7ABB2</accession>
<dbReference type="Proteomes" id="UP000007934">
    <property type="component" value="Chromosome"/>
</dbReference>
<feature type="compositionally biased region" description="Low complexity" evidence="1">
    <location>
        <begin position="55"/>
        <end position="71"/>
    </location>
</feature>
<dbReference type="AlphaFoldDB" id="E7ABB2"/>
<protein>
    <submittedName>
        <fullName evidence="2">Uncharacterized protein</fullName>
    </submittedName>
</protein>
<gene>
    <name evidence="2" type="ordered locus">Hfelis_15860</name>
</gene>
<evidence type="ECO:0000313" key="2">
    <source>
        <dbReference type="EMBL" id="CBY83670.1"/>
    </source>
</evidence>
<dbReference type="STRING" id="936155.HFELIS_15860"/>
<dbReference type="GeneID" id="36134471"/>
<dbReference type="HOGENOM" id="CLU_2734479_0_0_7"/>
<proteinExistence type="predicted"/>
<evidence type="ECO:0000313" key="3">
    <source>
        <dbReference type="Proteomes" id="UP000007934"/>
    </source>
</evidence>
<sequence length="71" mass="8384">MPPTTLPTKIETEEERLHEKLKKVLKSKTEALEKYNEVLKKLQEYKEDTAKWRPQSNTQSQKTSNSDQSKH</sequence>
<organism evidence="2 3">
    <name type="scientific">Helicobacter felis (strain ATCC 49179 / CCUG 28539 / NCTC 12436 / CS1)</name>
    <dbReference type="NCBI Taxonomy" id="936155"/>
    <lineage>
        <taxon>Bacteria</taxon>
        <taxon>Pseudomonadati</taxon>
        <taxon>Campylobacterota</taxon>
        <taxon>Epsilonproteobacteria</taxon>
        <taxon>Campylobacterales</taxon>
        <taxon>Helicobacteraceae</taxon>
        <taxon>Helicobacter</taxon>
    </lineage>
</organism>
<feature type="region of interest" description="Disordered" evidence="1">
    <location>
        <begin position="46"/>
        <end position="71"/>
    </location>
</feature>
<dbReference type="EMBL" id="FQ670179">
    <property type="protein sequence ID" value="CBY83670.1"/>
    <property type="molecule type" value="Genomic_DNA"/>
</dbReference>
<name>E7ABB2_HELFC</name>
<dbReference type="RefSeq" id="WP_013470031.1">
    <property type="nucleotide sequence ID" value="NC_014810.2"/>
</dbReference>
<dbReference type="KEGG" id="hfe:HFELIS_15860"/>